<dbReference type="STRING" id="457570.Nther_0842"/>
<proteinExistence type="predicted"/>
<feature type="transmembrane region" description="Helical" evidence="1">
    <location>
        <begin position="134"/>
        <end position="155"/>
    </location>
</feature>
<name>B2A861_NATTJ</name>
<evidence type="ECO:0000313" key="2">
    <source>
        <dbReference type="EMBL" id="ACB84427.1"/>
    </source>
</evidence>
<gene>
    <name evidence="2" type="ordered locus">Nther_0842</name>
</gene>
<keyword evidence="1" id="KW-0812">Transmembrane</keyword>
<keyword evidence="1" id="KW-0472">Membrane</keyword>
<dbReference type="Proteomes" id="UP000001683">
    <property type="component" value="Chromosome"/>
</dbReference>
<evidence type="ECO:0000313" key="3">
    <source>
        <dbReference type="Proteomes" id="UP000001683"/>
    </source>
</evidence>
<dbReference type="EMBL" id="CP001034">
    <property type="protein sequence ID" value="ACB84427.1"/>
    <property type="molecule type" value="Genomic_DNA"/>
</dbReference>
<dbReference type="HOGENOM" id="CLU_1150894_0_0_9"/>
<dbReference type="KEGG" id="nth:Nther_0842"/>
<reference evidence="2 3" key="1">
    <citation type="submission" date="2008-04" db="EMBL/GenBank/DDBJ databases">
        <title>Complete sequence of chromosome of Natranaerobius thermophilus JW/NM-WN-LF.</title>
        <authorList>
            <consortium name="US DOE Joint Genome Institute"/>
            <person name="Copeland A."/>
            <person name="Lucas S."/>
            <person name="Lapidus A."/>
            <person name="Glavina del Rio T."/>
            <person name="Dalin E."/>
            <person name="Tice H."/>
            <person name="Bruce D."/>
            <person name="Goodwin L."/>
            <person name="Pitluck S."/>
            <person name="Chertkov O."/>
            <person name="Brettin T."/>
            <person name="Detter J.C."/>
            <person name="Han C."/>
            <person name="Kuske C.R."/>
            <person name="Schmutz J."/>
            <person name="Larimer F."/>
            <person name="Land M."/>
            <person name="Hauser L."/>
            <person name="Kyrpides N."/>
            <person name="Lykidis A."/>
            <person name="Mesbah N.M."/>
            <person name="Wiegel J."/>
        </authorList>
    </citation>
    <scope>NUCLEOTIDE SEQUENCE [LARGE SCALE GENOMIC DNA]</scope>
    <source>
        <strain evidence="3">ATCC BAA-1301 / DSM 18059 / JW/NM-WN-LF</strain>
    </source>
</reference>
<protein>
    <recommendedName>
        <fullName evidence="4">DUF5673 domain-containing protein</fullName>
    </recommendedName>
</protein>
<organism evidence="2 3">
    <name type="scientific">Natranaerobius thermophilus (strain ATCC BAA-1301 / DSM 18059 / JW/NM-WN-LF)</name>
    <dbReference type="NCBI Taxonomy" id="457570"/>
    <lineage>
        <taxon>Bacteria</taxon>
        <taxon>Bacillati</taxon>
        <taxon>Bacillota</taxon>
        <taxon>Clostridia</taxon>
        <taxon>Natranaerobiales</taxon>
        <taxon>Natranaerobiaceae</taxon>
        <taxon>Natranaerobius</taxon>
    </lineage>
</organism>
<sequence>MVEAAFIERIDILTRIPTAYLYYLFLVIFVVFITIAIVVRENKKALRADKIVGRGLPSYEFEAFTFVFVLLIFLYAVSSFISSYTEVYSLLIPEYFDHWYELFCFENIQTMEEYFREQDKSSERFKMSGYLRNLTFLLNVSFAFIGGIYSLYLGLQKPEFGENGIYGKNKTLDWEEIEDYHWKGPSVDTKGEKYNLVLTHTSVSKIQRLYTLEDKFICTIYSEDKEKIDELLQRKVSKSGV</sequence>
<reference evidence="2 3" key="2">
    <citation type="journal article" date="2011" name="J. Bacteriol.">
        <title>Complete genome sequence of the anaerobic, halophilic alkalithermophile Natranaerobius thermophilus JW/NM-WN-LF.</title>
        <authorList>
            <person name="Zhao B."/>
            <person name="Mesbah N.M."/>
            <person name="Dalin E."/>
            <person name="Goodwin L."/>
            <person name="Nolan M."/>
            <person name="Pitluck S."/>
            <person name="Chertkov O."/>
            <person name="Brettin T.S."/>
            <person name="Han J."/>
            <person name="Larimer F.W."/>
            <person name="Land M.L."/>
            <person name="Hauser L."/>
            <person name="Kyrpides N."/>
            <person name="Wiegel J."/>
        </authorList>
    </citation>
    <scope>NUCLEOTIDE SEQUENCE [LARGE SCALE GENOMIC DNA]</scope>
    <source>
        <strain evidence="3">ATCC BAA-1301 / DSM 18059 / JW/NM-WN-LF</strain>
    </source>
</reference>
<evidence type="ECO:0008006" key="4">
    <source>
        <dbReference type="Google" id="ProtNLM"/>
    </source>
</evidence>
<keyword evidence="1" id="KW-1133">Transmembrane helix</keyword>
<dbReference type="eggNOG" id="ENOG502ZNU0">
    <property type="taxonomic scope" value="Bacteria"/>
</dbReference>
<dbReference type="InParanoid" id="B2A861"/>
<keyword evidence="3" id="KW-1185">Reference proteome</keyword>
<feature type="transmembrane region" description="Helical" evidence="1">
    <location>
        <begin position="61"/>
        <end position="81"/>
    </location>
</feature>
<accession>B2A861</accession>
<dbReference type="AlphaFoldDB" id="B2A861"/>
<evidence type="ECO:0000256" key="1">
    <source>
        <dbReference type="SAM" id="Phobius"/>
    </source>
</evidence>
<feature type="transmembrane region" description="Helical" evidence="1">
    <location>
        <begin position="20"/>
        <end position="40"/>
    </location>
</feature>